<sequence>MIFYIVIKNILIYELYRENSSLTISIYIYLIDFKYLSKHIKPFQLLAIPTTYAPQFIEEKCYSLLASMESRWIFL</sequence>
<dbReference type="Proteomes" id="UP000692954">
    <property type="component" value="Unassembled WGS sequence"/>
</dbReference>
<reference evidence="1" key="1">
    <citation type="submission" date="2021-01" db="EMBL/GenBank/DDBJ databases">
        <authorList>
            <consortium name="Genoscope - CEA"/>
            <person name="William W."/>
        </authorList>
    </citation>
    <scope>NUCLEOTIDE SEQUENCE</scope>
</reference>
<organism evidence="1 2">
    <name type="scientific">Paramecium sonneborni</name>
    <dbReference type="NCBI Taxonomy" id="65129"/>
    <lineage>
        <taxon>Eukaryota</taxon>
        <taxon>Sar</taxon>
        <taxon>Alveolata</taxon>
        <taxon>Ciliophora</taxon>
        <taxon>Intramacronucleata</taxon>
        <taxon>Oligohymenophorea</taxon>
        <taxon>Peniculida</taxon>
        <taxon>Parameciidae</taxon>
        <taxon>Paramecium</taxon>
    </lineage>
</organism>
<keyword evidence="2" id="KW-1185">Reference proteome</keyword>
<dbReference type="EMBL" id="CAJJDN010000246">
    <property type="protein sequence ID" value="CAD8129840.1"/>
    <property type="molecule type" value="Genomic_DNA"/>
</dbReference>
<comment type="caution">
    <text evidence="1">The sequence shown here is derived from an EMBL/GenBank/DDBJ whole genome shotgun (WGS) entry which is preliminary data.</text>
</comment>
<evidence type="ECO:0000313" key="2">
    <source>
        <dbReference type="Proteomes" id="UP000692954"/>
    </source>
</evidence>
<dbReference type="AlphaFoldDB" id="A0A8S1RRB1"/>
<gene>
    <name evidence="1" type="ORF">PSON_ATCC_30995.1.T2460016</name>
</gene>
<accession>A0A8S1RRB1</accession>
<evidence type="ECO:0000313" key="1">
    <source>
        <dbReference type="EMBL" id="CAD8129840.1"/>
    </source>
</evidence>
<name>A0A8S1RRB1_9CILI</name>
<protein>
    <submittedName>
        <fullName evidence="1">Uncharacterized protein</fullName>
    </submittedName>
</protein>
<proteinExistence type="predicted"/>